<dbReference type="InterPro" id="IPR002641">
    <property type="entry name" value="PNPLA_dom"/>
</dbReference>
<sequence length="300" mass="34658">MKKNNKKIILYLGGGAMSGVYGAGVLKGLHDLLLTESIEAIYSGSAGSVNAAYLLSDKVEIGSTIYWEDLRHGFLFPFNIIRGTIDLFYNRFIKEIEKEKFHNVVNVDYVYNILQNIKPLDLDMIKNHPISLYVKVLDIDTGETEYKVFKDYANLALLKAAINVKPYSFEETILNGKRYVDATIKEPLGIEYLLDKYHDRKIVVILNEPIKRGFRHYLKNFLEGTVSGLYPYNISLYKMFMNRENLIRKDIQICLSDERILLLYPNFKNRARPRTTDPLVLQQTFNLGLEDAKKVIDFIH</sequence>
<keyword evidence="1" id="KW-0443">Lipid metabolism</keyword>
<dbReference type="Proteomes" id="UP000176187">
    <property type="component" value="Unassembled WGS sequence"/>
</dbReference>
<evidence type="ECO:0000313" key="3">
    <source>
        <dbReference type="EMBL" id="OGI85534.1"/>
    </source>
</evidence>
<dbReference type="InterPro" id="IPR016035">
    <property type="entry name" value="Acyl_Trfase/lysoPLipase"/>
</dbReference>
<evidence type="ECO:0000313" key="4">
    <source>
        <dbReference type="Proteomes" id="UP000176187"/>
    </source>
</evidence>
<gene>
    <name evidence="3" type="ORF">A3A05_02250</name>
</gene>
<name>A0A1F6WUP4_9BACT</name>
<feature type="domain" description="PNPLA" evidence="2">
    <location>
        <begin position="11"/>
        <end position="193"/>
    </location>
</feature>
<organism evidence="3 4">
    <name type="scientific">Candidatus Nomurabacteria bacterium RIFCSPLOWO2_01_FULL_41_12</name>
    <dbReference type="NCBI Taxonomy" id="1801774"/>
    <lineage>
        <taxon>Bacteria</taxon>
        <taxon>Candidatus Nomuraibacteriota</taxon>
    </lineage>
</organism>
<dbReference type="Pfam" id="PF01734">
    <property type="entry name" value="Patatin"/>
    <property type="match status" value="1"/>
</dbReference>
<evidence type="ECO:0000259" key="2">
    <source>
        <dbReference type="Pfam" id="PF01734"/>
    </source>
</evidence>
<proteinExistence type="predicted"/>
<dbReference type="AlphaFoldDB" id="A0A1F6WUP4"/>
<reference evidence="3 4" key="1">
    <citation type="journal article" date="2016" name="Nat. Commun.">
        <title>Thousands of microbial genomes shed light on interconnected biogeochemical processes in an aquifer system.</title>
        <authorList>
            <person name="Anantharaman K."/>
            <person name="Brown C.T."/>
            <person name="Hug L.A."/>
            <person name="Sharon I."/>
            <person name="Castelle C.J."/>
            <person name="Probst A.J."/>
            <person name="Thomas B.C."/>
            <person name="Singh A."/>
            <person name="Wilkins M.J."/>
            <person name="Karaoz U."/>
            <person name="Brodie E.L."/>
            <person name="Williams K.H."/>
            <person name="Hubbard S.S."/>
            <person name="Banfield J.F."/>
        </authorList>
    </citation>
    <scope>NUCLEOTIDE SEQUENCE [LARGE SCALE GENOMIC DNA]</scope>
</reference>
<dbReference type="STRING" id="1801774.A3A05_02250"/>
<accession>A0A1F6WUP4</accession>
<evidence type="ECO:0000256" key="1">
    <source>
        <dbReference type="ARBA" id="ARBA00023098"/>
    </source>
</evidence>
<dbReference type="GO" id="GO:0006629">
    <property type="term" value="P:lipid metabolic process"/>
    <property type="evidence" value="ECO:0007669"/>
    <property type="project" value="UniProtKB-KW"/>
</dbReference>
<protein>
    <recommendedName>
        <fullName evidence="2">PNPLA domain-containing protein</fullName>
    </recommendedName>
</protein>
<dbReference type="EMBL" id="MFUY01000030">
    <property type="protein sequence ID" value="OGI85534.1"/>
    <property type="molecule type" value="Genomic_DNA"/>
</dbReference>
<dbReference type="SUPFAM" id="SSF52151">
    <property type="entry name" value="FabD/lysophospholipase-like"/>
    <property type="match status" value="1"/>
</dbReference>
<dbReference type="Gene3D" id="3.40.1090.10">
    <property type="entry name" value="Cytosolic phospholipase A2 catalytic domain"/>
    <property type="match status" value="1"/>
</dbReference>
<comment type="caution">
    <text evidence="3">The sequence shown here is derived from an EMBL/GenBank/DDBJ whole genome shotgun (WGS) entry which is preliminary data.</text>
</comment>